<keyword evidence="1" id="KW-0812">Transmembrane</keyword>
<dbReference type="AlphaFoldDB" id="H3ZR09"/>
<evidence type="ECO:0000313" key="2">
    <source>
        <dbReference type="EMBL" id="EHR77585.1"/>
    </source>
</evidence>
<organism evidence="2 3">
    <name type="scientific">Thermococcus litoralis (strain ATCC 51850 / DSM 5473 / JCM 8560 / NS-C)</name>
    <dbReference type="NCBI Taxonomy" id="523849"/>
    <lineage>
        <taxon>Archaea</taxon>
        <taxon>Methanobacteriati</taxon>
        <taxon>Methanobacteriota</taxon>
        <taxon>Thermococci</taxon>
        <taxon>Thermococcales</taxon>
        <taxon>Thermococcaceae</taxon>
        <taxon>Thermococcus</taxon>
    </lineage>
</organism>
<evidence type="ECO:0000256" key="1">
    <source>
        <dbReference type="SAM" id="Phobius"/>
    </source>
</evidence>
<reference evidence="2 3" key="1">
    <citation type="journal article" date="2012" name="J. Bacteriol.">
        <title>Genome sequence of the model hyperthermophilic archaeon Thermococcus litoralis NS-C.</title>
        <authorList>
            <person name="Gardner A.F."/>
            <person name="Kumar S."/>
            <person name="Perler F.B."/>
        </authorList>
    </citation>
    <scope>NUCLEOTIDE SEQUENCE [LARGE SCALE GENOMIC DNA]</scope>
    <source>
        <strain evidence="3">ATCC 51850 / DSM 5473 / JCM 8560 / NS-C</strain>
    </source>
</reference>
<feature type="transmembrane region" description="Helical" evidence="1">
    <location>
        <begin position="71"/>
        <end position="87"/>
    </location>
</feature>
<dbReference type="KEGG" id="tlt:OCC_10795"/>
<dbReference type="EMBL" id="CP006670">
    <property type="protein sequence ID" value="EHR77585.1"/>
    <property type="molecule type" value="Genomic_DNA"/>
</dbReference>
<name>H3ZR09_THELN</name>
<keyword evidence="3" id="KW-1185">Reference proteome</keyword>
<dbReference type="Proteomes" id="UP000015502">
    <property type="component" value="Chromosome"/>
</dbReference>
<gene>
    <name evidence="2" type="ORF">OCC_10795</name>
</gene>
<dbReference type="HOGENOM" id="CLU_2010214_0_0_2"/>
<feature type="transmembrane region" description="Helical" evidence="1">
    <location>
        <begin position="15"/>
        <end position="38"/>
    </location>
</feature>
<proteinExistence type="predicted"/>
<evidence type="ECO:0000313" key="3">
    <source>
        <dbReference type="Proteomes" id="UP000015502"/>
    </source>
</evidence>
<dbReference type="STRING" id="523849.OCC_10795"/>
<sequence length="123" mass="13724">MYGGISHGAENPLKILLSLLLLFHVVVIWMIFPLLMYLSLRQTMLFLVSAVLPFYSVYELFLELFLNENRGIPASLLCFILLLLLDINIGFKALYSLPLIGIGGSIILWFLGKDSGGVPYESG</sequence>
<protein>
    <submittedName>
        <fullName evidence="2">Uncharacterized protein</fullName>
    </submittedName>
</protein>
<dbReference type="PaxDb" id="523849-OCC_10795"/>
<accession>H3ZR09</accession>
<feature type="transmembrane region" description="Helical" evidence="1">
    <location>
        <begin position="94"/>
        <end position="112"/>
    </location>
</feature>
<feature type="transmembrane region" description="Helical" evidence="1">
    <location>
        <begin position="45"/>
        <end position="65"/>
    </location>
</feature>
<keyword evidence="1" id="KW-0472">Membrane</keyword>
<keyword evidence="1" id="KW-1133">Transmembrane helix</keyword>